<proteinExistence type="predicted"/>
<reference evidence="1" key="1">
    <citation type="journal article" date="2015" name="Nature">
        <title>Complex archaea that bridge the gap between prokaryotes and eukaryotes.</title>
        <authorList>
            <person name="Spang A."/>
            <person name="Saw J.H."/>
            <person name="Jorgensen S.L."/>
            <person name="Zaremba-Niedzwiedzka K."/>
            <person name="Martijn J."/>
            <person name="Lind A.E."/>
            <person name="van Eijk R."/>
            <person name="Schleper C."/>
            <person name="Guy L."/>
            <person name="Ettema T.J."/>
        </authorList>
    </citation>
    <scope>NUCLEOTIDE SEQUENCE</scope>
</reference>
<gene>
    <name evidence="1" type="ORF">LCGC14_2330920</name>
</gene>
<organism evidence="1">
    <name type="scientific">marine sediment metagenome</name>
    <dbReference type="NCBI Taxonomy" id="412755"/>
    <lineage>
        <taxon>unclassified sequences</taxon>
        <taxon>metagenomes</taxon>
        <taxon>ecological metagenomes</taxon>
    </lineage>
</organism>
<name>A0A0F9ESK6_9ZZZZ</name>
<comment type="caution">
    <text evidence="1">The sequence shown here is derived from an EMBL/GenBank/DDBJ whole genome shotgun (WGS) entry which is preliminary data.</text>
</comment>
<protein>
    <submittedName>
        <fullName evidence="1">Uncharacterized protein</fullName>
    </submittedName>
</protein>
<dbReference type="AlphaFoldDB" id="A0A0F9ESK6"/>
<evidence type="ECO:0000313" key="1">
    <source>
        <dbReference type="EMBL" id="KKL47900.1"/>
    </source>
</evidence>
<sequence length="111" mass="13390">MYENNFETLREIEGVCFDVDNHEYISFQLNFVNKFQAQGTFQGNIGYPRVYNSFINLKRELENFPSILKFTEVIYMSLSSNIHQIHIRILDYWSNYERGLEQQIYLLDNFL</sequence>
<accession>A0A0F9ESK6</accession>
<dbReference type="EMBL" id="LAZR01033503">
    <property type="protein sequence ID" value="KKL47900.1"/>
    <property type="molecule type" value="Genomic_DNA"/>
</dbReference>